<dbReference type="Proteomes" id="UP001143856">
    <property type="component" value="Unassembled WGS sequence"/>
</dbReference>
<gene>
    <name evidence="1" type="ORF">NUW58_g3992</name>
</gene>
<proteinExistence type="predicted"/>
<dbReference type="EMBL" id="JAPDGR010000653">
    <property type="protein sequence ID" value="KAJ2988405.1"/>
    <property type="molecule type" value="Genomic_DNA"/>
</dbReference>
<protein>
    <submittedName>
        <fullName evidence="1">Uncharacterized protein</fullName>
    </submittedName>
</protein>
<organism evidence="1 2">
    <name type="scientific">Xylaria curta</name>
    <dbReference type="NCBI Taxonomy" id="42375"/>
    <lineage>
        <taxon>Eukaryota</taxon>
        <taxon>Fungi</taxon>
        <taxon>Dikarya</taxon>
        <taxon>Ascomycota</taxon>
        <taxon>Pezizomycotina</taxon>
        <taxon>Sordariomycetes</taxon>
        <taxon>Xylariomycetidae</taxon>
        <taxon>Xylariales</taxon>
        <taxon>Xylariaceae</taxon>
        <taxon>Xylaria</taxon>
    </lineage>
</organism>
<evidence type="ECO:0000313" key="1">
    <source>
        <dbReference type="EMBL" id="KAJ2988405.1"/>
    </source>
</evidence>
<evidence type="ECO:0000313" key="2">
    <source>
        <dbReference type="Proteomes" id="UP001143856"/>
    </source>
</evidence>
<sequence length="592" mass="66474">MVLGNNLDDLDTKVLQGMPLKELEVQIRESLVANITRSDIFSVLMKWLNEQIKQDGITQSGHLLEGFVSLLRMNNHADIEPFKLAHIDEAFNEWLEKDAVQNPAYRRRAYGHPLRLLTNEGGRDRSPALSCEQGVNYEGSERRNIDKRRETNHGTLLCASQWSDSPTEAEIIKDGKLSQFIELTNTDAGFSQYLKSPDSQGTNTDDVITTQDIIVTDSSSLDAKMWRASTRKGHRGHKHKVYDVGQGVSSPPDNYICRRCLKPGHWIQHCPTNLDPSYDRAPSYDYRCNFCGQKGDHFATLCWKNLHEGSLAKQHSISTTIKTKNHQRFVLGTGIDLVAQNNATGTAINLAVQNFVTPKKVELVHTVFGLETRIAGISHDNMDERQPSSGSRNGPVRSKRRSDTPSPLRRCRSSFVTKTWYQHRDLDKTVGTDEGRLAYDDESDAPKSSPRLPTSEEEVSGSVSDSVMLASELLDAAKDETEEFLRALAAEIISEDEGISRSIAVDTNEVESRVDGNMAIKAEPRIMHTSSNTMYRLVQCPPFSPEIVSLFHTRENPIVNSKTDRKTASQFWPRRNEQADAVTTVHPPLPHR</sequence>
<keyword evidence="2" id="KW-1185">Reference proteome</keyword>
<name>A0ACC1PBE4_9PEZI</name>
<reference evidence="1" key="1">
    <citation type="submission" date="2022-10" db="EMBL/GenBank/DDBJ databases">
        <title>Genome Sequence of Xylaria curta.</title>
        <authorList>
            <person name="Buettner E."/>
        </authorList>
    </citation>
    <scope>NUCLEOTIDE SEQUENCE</scope>
    <source>
        <strain evidence="1">Babe10</strain>
    </source>
</reference>
<accession>A0ACC1PBE4</accession>
<comment type="caution">
    <text evidence="1">The sequence shown here is derived from an EMBL/GenBank/DDBJ whole genome shotgun (WGS) entry which is preliminary data.</text>
</comment>